<evidence type="ECO:0000259" key="1">
    <source>
        <dbReference type="PROSITE" id="PS50188"/>
    </source>
</evidence>
<protein>
    <recommendedName>
        <fullName evidence="1">B30.2/SPRY domain-containing protein</fullName>
    </recommendedName>
</protein>
<dbReference type="EMBL" id="JAGMUV010000014">
    <property type="protein sequence ID" value="KAH7134452.1"/>
    <property type="molecule type" value="Genomic_DNA"/>
</dbReference>
<dbReference type="SUPFAM" id="SSF49899">
    <property type="entry name" value="Concanavalin A-like lectins/glucanases"/>
    <property type="match status" value="1"/>
</dbReference>
<gene>
    <name evidence="2" type="ORF">EDB81DRAFT_762752</name>
</gene>
<dbReference type="InterPro" id="IPR050618">
    <property type="entry name" value="Ubq-SigPath_Reg"/>
</dbReference>
<dbReference type="OrthoDB" id="194358at2759"/>
<dbReference type="InterPro" id="IPR013320">
    <property type="entry name" value="ConA-like_dom_sf"/>
</dbReference>
<dbReference type="InterPro" id="IPR044736">
    <property type="entry name" value="Gid1/RanBPM/SPLA_SPRY"/>
</dbReference>
<comment type="caution">
    <text evidence="2">The sequence shown here is derived from an EMBL/GenBank/DDBJ whole genome shotgun (WGS) entry which is preliminary data.</text>
</comment>
<dbReference type="PROSITE" id="PS50188">
    <property type="entry name" value="B302_SPRY"/>
    <property type="match status" value="1"/>
</dbReference>
<dbReference type="AlphaFoldDB" id="A0A9P9EBM3"/>
<dbReference type="InterPro" id="IPR003877">
    <property type="entry name" value="SPRY_dom"/>
</dbReference>
<sequence>MYWNLGKTYSPLKEVQVREKADRIDRVCIRSKRCIPPPSASNQHFYFKVTVLKDSKSQLLGLSFCYIDIGRDQMPGWFDRSWAYHGDNGMLFIESGYGAVPTPDFGAPGEFGASDVVGACLNLETGEGFCTLNGKKINMGNSSERTKFKVAKMYPCVRVDTEEDSPGFLGQPPTFIVPHFLPTSYSSTPEGS</sequence>
<dbReference type="Proteomes" id="UP000738349">
    <property type="component" value="Unassembled WGS sequence"/>
</dbReference>
<evidence type="ECO:0000313" key="3">
    <source>
        <dbReference type="Proteomes" id="UP000738349"/>
    </source>
</evidence>
<proteinExistence type="predicted"/>
<dbReference type="CDD" id="cd12885">
    <property type="entry name" value="SPRY_RanBP_like"/>
    <property type="match status" value="1"/>
</dbReference>
<dbReference type="Pfam" id="PF00622">
    <property type="entry name" value="SPRY"/>
    <property type="match status" value="1"/>
</dbReference>
<organism evidence="2 3">
    <name type="scientific">Dactylonectria macrodidyma</name>
    <dbReference type="NCBI Taxonomy" id="307937"/>
    <lineage>
        <taxon>Eukaryota</taxon>
        <taxon>Fungi</taxon>
        <taxon>Dikarya</taxon>
        <taxon>Ascomycota</taxon>
        <taxon>Pezizomycotina</taxon>
        <taxon>Sordariomycetes</taxon>
        <taxon>Hypocreomycetidae</taxon>
        <taxon>Hypocreales</taxon>
        <taxon>Nectriaceae</taxon>
        <taxon>Dactylonectria</taxon>
    </lineage>
</organism>
<feature type="domain" description="B30.2/SPRY" evidence="1">
    <location>
        <begin position="1"/>
        <end position="174"/>
    </location>
</feature>
<dbReference type="Gene3D" id="2.60.120.920">
    <property type="match status" value="1"/>
</dbReference>
<dbReference type="InterPro" id="IPR043136">
    <property type="entry name" value="B30.2/SPRY_sf"/>
</dbReference>
<dbReference type="InterPro" id="IPR001870">
    <property type="entry name" value="B30.2/SPRY"/>
</dbReference>
<dbReference type="PANTHER" id="PTHR12864">
    <property type="entry name" value="RAN BINDING PROTEIN 9-RELATED"/>
    <property type="match status" value="1"/>
</dbReference>
<reference evidence="2" key="1">
    <citation type="journal article" date="2021" name="Nat. Commun.">
        <title>Genetic determinants of endophytism in the Arabidopsis root mycobiome.</title>
        <authorList>
            <person name="Mesny F."/>
            <person name="Miyauchi S."/>
            <person name="Thiergart T."/>
            <person name="Pickel B."/>
            <person name="Atanasova L."/>
            <person name="Karlsson M."/>
            <person name="Huettel B."/>
            <person name="Barry K.W."/>
            <person name="Haridas S."/>
            <person name="Chen C."/>
            <person name="Bauer D."/>
            <person name="Andreopoulos W."/>
            <person name="Pangilinan J."/>
            <person name="LaButti K."/>
            <person name="Riley R."/>
            <person name="Lipzen A."/>
            <person name="Clum A."/>
            <person name="Drula E."/>
            <person name="Henrissat B."/>
            <person name="Kohler A."/>
            <person name="Grigoriev I.V."/>
            <person name="Martin F.M."/>
            <person name="Hacquard S."/>
        </authorList>
    </citation>
    <scope>NUCLEOTIDE SEQUENCE</scope>
    <source>
        <strain evidence="2">MPI-CAGE-AT-0147</strain>
    </source>
</reference>
<evidence type="ECO:0000313" key="2">
    <source>
        <dbReference type="EMBL" id="KAH7134452.1"/>
    </source>
</evidence>
<name>A0A9P9EBM3_9HYPO</name>
<accession>A0A9P9EBM3</accession>
<keyword evidence="3" id="KW-1185">Reference proteome</keyword>